<sequence>MQEMDKQEVHEIGSRRGMELRDGKSAEVGCTDRIKKMSVVLHRSRPNLEIHRTRVFTEHFKATECESQIRRRYFAMAKVYETMPIFFVEGERLIGWQGSRVRCNNFSIESHAHWLESDFDTFETRDFDPWVIDPEDKKELKDIHIPYWSDKTLTSKWKKQVPKADIMLASGYVDASNYISNPGSHFIPDYPQLLAIGYKGYYKKCEKILAELDESQPENVGKRDFYEGMMAVCLGIKQYGKNLKARALKEAELQSNPTRKQELIDAANRAERICWDTPTSFVDALHMIWLNTMLLNVEGSGPCINLGRIDQFLWPYLEKDLENGKLTVDETLEYMEEFNIKCCNIPWLLPANLAVFFGGYYRWTGGYCVGGYDANGNDAVNLLSYICLRAARETRTTAPSVHVHIGSKTSDSFLRECVKLAAEGLGHPSFFDIESIYKMIPYSATGLNGINNFTLKEIREKACTVGCVEPKLQGYCYGHTNANITNLGNTLSVTLNNGILPKGCPGYGAGTQIGYPTGDPRTFKTYDEFYDAILRQFKYQVDECHTHLLVAEKITAEEHQLPLFTMMATSAIEKGIDVCAGGAILNSGPHYMLSGVADIGDSLAAVKKLVYEDKVITMERLLEALEADFVGYEDVRQLCLNAPKYGNDIDYVDEITSKVLQDFAEYCSTKKCWRAGNYSDAGVQPTQANVAMGQMCWALPSGRKALAPLADTLSAEQHMDVNGPLAALRSYGKINHTACTNGTILNMWINKGELVEN</sequence>
<feature type="region of interest" description="Disordered" evidence="1">
    <location>
        <begin position="1"/>
        <end position="23"/>
    </location>
</feature>
<protein>
    <submittedName>
        <fullName evidence="3">Benzylsuccinate synthase alpha subunit</fullName>
        <ecNumber evidence="3">4.1.99.11</ecNumber>
    </submittedName>
</protein>
<reference evidence="3 4" key="1">
    <citation type="submission" date="2016-04" db="EMBL/GenBank/DDBJ databases">
        <title>Genome sequence of Clostridium magnum DSM 2767.</title>
        <authorList>
            <person name="Poehlein A."/>
            <person name="Uhlig R."/>
            <person name="Fischer R."/>
            <person name="Bahl H."/>
            <person name="Daniel R."/>
        </authorList>
    </citation>
    <scope>NUCLEOTIDE SEQUENCE [LARGE SCALE GENOMIC DNA]</scope>
    <source>
        <strain evidence="3 4">DSM 2767</strain>
    </source>
</reference>
<dbReference type="InterPro" id="IPR004184">
    <property type="entry name" value="PFL_dom"/>
</dbReference>
<comment type="caution">
    <text evidence="3">The sequence shown here is derived from an EMBL/GenBank/DDBJ whole genome shotgun (WGS) entry which is preliminary data.</text>
</comment>
<keyword evidence="4" id="KW-1185">Reference proteome</keyword>
<dbReference type="PANTHER" id="PTHR43641:SF2">
    <property type="entry name" value="DEHYDRATASE YBIW-RELATED"/>
    <property type="match status" value="1"/>
</dbReference>
<dbReference type="EMBL" id="LWAE01000010">
    <property type="protein sequence ID" value="KZL89238.1"/>
    <property type="molecule type" value="Genomic_DNA"/>
</dbReference>
<evidence type="ECO:0000313" key="3">
    <source>
        <dbReference type="EMBL" id="KZL89238.1"/>
    </source>
</evidence>
<evidence type="ECO:0000259" key="2">
    <source>
        <dbReference type="PROSITE" id="PS51554"/>
    </source>
</evidence>
<evidence type="ECO:0000313" key="4">
    <source>
        <dbReference type="Proteomes" id="UP000076603"/>
    </source>
</evidence>
<keyword evidence="3" id="KW-0456">Lyase</keyword>
<proteinExistence type="predicted"/>
<dbReference type="PATRIC" id="fig|1121326.3.peg.5525"/>
<name>A0A161WR93_9CLOT</name>
<dbReference type="Pfam" id="PF02901">
    <property type="entry name" value="PFL-like"/>
    <property type="match status" value="1"/>
</dbReference>
<dbReference type="AlphaFoldDB" id="A0A161WR93"/>
<dbReference type="STRING" id="1121326.CLMAG_54560"/>
<dbReference type="EC" id="4.1.99.11" evidence="3"/>
<organism evidence="3 4">
    <name type="scientific">Clostridium magnum DSM 2767</name>
    <dbReference type="NCBI Taxonomy" id="1121326"/>
    <lineage>
        <taxon>Bacteria</taxon>
        <taxon>Bacillati</taxon>
        <taxon>Bacillota</taxon>
        <taxon>Clostridia</taxon>
        <taxon>Eubacteriales</taxon>
        <taxon>Clostridiaceae</taxon>
        <taxon>Clostridium</taxon>
    </lineage>
</organism>
<dbReference type="GO" id="GO:0018805">
    <property type="term" value="F:benzylsuccinate synthase activity"/>
    <property type="evidence" value="ECO:0007669"/>
    <property type="project" value="UniProtKB-EC"/>
</dbReference>
<accession>A0A161WR93</accession>
<dbReference type="PANTHER" id="PTHR43641">
    <property type="entry name" value="FORMATE ACETYLTRANSFERASE 3-RELATED"/>
    <property type="match status" value="1"/>
</dbReference>
<dbReference type="InterPro" id="IPR051215">
    <property type="entry name" value="GRE"/>
</dbReference>
<feature type="domain" description="PFL" evidence="2">
    <location>
        <begin position="32"/>
        <end position="704"/>
    </location>
</feature>
<dbReference type="PROSITE" id="PS51554">
    <property type="entry name" value="PFL"/>
    <property type="match status" value="1"/>
</dbReference>
<dbReference type="Proteomes" id="UP000076603">
    <property type="component" value="Unassembled WGS sequence"/>
</dbReference>
<dbReference type="GO" id="GO:0005829">
    <property type="term" value="C:cytosol"/>
    <property type="evidence" value="ECO:0007669"/>
    <property type="project" value="TreeGrafter"/>
</dbReference>
<gene>
    <name evidence="3" type="primary">bssA_1</name>
    <name evidence="3" type="ORF">CLMAG_54560</name>
</gene>
<dbReference type="RefSeq" id="WP_066629788.1">
    <property type="nucleotide sequence ID" value="NZ_LWAE01000010.1"/>
</dbReference>
<evidence type="ECO:0000256" key="1">
    <source>
        <dbReference type="SAM" id="MobiDB-lite"/>
    </source>
</evidence>
<dbReference type="SUPFAM" id="SSF51998">
    <property type="entry name" value="PFL-like glycyl radical enzymes"/>
    <property type="match status" value="1"/>
</dbReference>
<dbReference type="Gene3D" id="3.20.70.20">
    <property type="match status" value="1"/>
</dbReference>